<gene>
    <name evidence="2" type="ORF">FPZ22_12395</name>
</gene>
<dbReference type="InterPro" id="IPR053536">
    <property type="entry name" value="Lasso_peptide_isopeptidase"/>
</dbReference>
<dbReference type="SUPFAM" id="SSF82171">
    <property type="entry name" value="DPP6 N-terminal domain-like"/>
    <property type="match status" value="1"/>
</dbReference>
<dbReference type="InterPro" id="IPR029058">
    <property type="entry name" value="AB_hydrolase_fold"/>
</dbReference>
<evidence type="ECO:0000259" key="1">
    <source>
        <dbReference type="Pfam" id="PF00326"/>
    </source>
</evidence>
<dbReference type="Gene3D" id="3.40.50.1820">
    <property type="entry name" value="alpha/beta hydrolase"/>
    <property type="match status" value="1"/>
</dbReference>
<dbReference type="Pfam" id="PF00326">
    <property type="entry name" value="Peptidase_S9"/>
    <property type="match status" value="1"/>
</dbReference>
<dbReference type="GO" id="GO:0008236">
    <property type="term" value="F:serine-type peptidase activity"/>
    <property type="evidence" value="ECO:0007669"/>
    <property type="project" value="InterPro"/>
</dbReference>
<evidence type="ECO:0000313" key="3">
    <source>
        <dbReference type="Proteomes" id="UP000316584"/>
    </source>
</evidence>
<evidence type="ECO:0000313" key="2">
    <source>
        <dbReference type="EMBL" id="QDW67580.1"/>
    </source>
</evidence>
<dbReference type="SUPFAM" id="SSF53474">
    <property type="entry name" value="alpha/beta-Hydrolases"/>
    <property type="match status" value="1"/>
</dbReference>
<protein>
    <submittedName>
        <fullName evidence="2">Atxe2 family lasso peptide isopeptidase</fullName>
    </submittedName>
</protein>
<accession>A0A518N6Q3</accession>
<name>A0A518N6Q3_9GAMM</name>
<proteinExistence type="predicted"/>
<dbReference type="InterPro" id="IPR001375">
    <property type="entry name" value="Peptidase_S9_cat"/>
</dbReference>
<dbReference type="AlphaFoldDB" id="A0A518N6Q3"/>
<feature type="domain" description="Peptidase S9 prolyl oligopeptidase catalytic" evidence="1">
    <location>
        <begin position="530"/>
        <end position="688"/>
    </location>
</feature>
<dbReference type="EMBL" id="CP042218">
    <property type="protein sequence ID" value="QDW67580.1"/>
    <property type="molecule type" value="Genomic_DNA"/>
</dbReference>
<organism evidence="2 3">
    <name type="scientific">Luteimonas granuli</name>
    <dbReference type="NCBI Taxonomy" id="1176533"/>
    <lineage>
        <taxon>Bacteria</taxon>
        <taxon>Pseudomonadati</taxon>
        <taxon>Pseudomonadota</taxon>
        <taxon>Gammaproteobacteria</taxon>
        <taxon>Lysobacterales</taxon>
        <taxon>Lysobacteraceae</taxon>
        <taxon>Luteimonas</taxon>
    </lineage>
</organism>
<reference evidence="2 3" key="1">
    <citation type="submission" date="2019-07" db="EMBL/GenBank/DDBJ databases">
        <title>Full genome sequence of Luteimonas sp. Gr-4.</title>
        <authorList>
            <person name="Im W.-T."/>
        </authorList>
    </citation>
    <scope>NUCLEOTIDE SEQUENCE [LARGE SCALE GENOMIC DNA]</scope>
    <source>
        <strain evidence="2 3">Gr-4</strain>
    </source>
</reference>
<dbReference type="NCBIfam" id="NF033523">
    <property type="entry name" value="lasso_peptidase"/>
    <property type="match status" value="1"/>
</dbReference>
<dbReference type="InterPro" id="IPR011042">
    <property type="entry name" value="6-blade_b-propeller_TolB-like"/>
</dbReference>
<dbReference type="Proteomes" id="UP000316584">
    <property type="component" value="Chromosome"/>
</dbReference>
<dbReference type="KEGG" id="lug:FPZ22_12395"/>
<dbReference type="GO" id="GO:0006508">
    <property type="term" value="P:proteolysis"/>
    <property type="evidence" value="ECO:0007669"/>
    <property type="project" value="InterPro"/>
</dbReference>
<keyword evidence="3" id="KW-1185">Reference proteome</keyword>
<dbReference type="Gene3D" id="2.120.10.30">
    <property type="entry name" value="TolB, C-terminal domain"/>
    <property type="match status" value="1"/>
</dbReference>
<sequence length="724" mass="78606">MEVSHRLGGRTGACKGSDGVRRAPVKRILQAAAVLGIAVMPVLGNASRAVEVPPRRLLEVVDFGPPVVSPDGKRVAFRTEQASIERNAWDTVWYVQDMDGNAPPRRVADGGIPLRDAAGGPLATSVVWSPDGRWIHYIAVMDGKIDVWRAAADGWGAEPVTRDAADVRGFSLSRDGRSMIYRVGATRAQVVAAEQDEYDRGIRIDRKVPVGHNLFRSLDIQGRRATQRYEGMWFGLAPLLADLPDQWKIIDLPGGEAKDLTASARPAPPLEPSGLAGVLPRPWKLAVEPEGSRIALLTRVGEAEGMREPPHVQLAVLSDRTSTQPVICGSALCTGRAVSGIQWRPGSDEVLFTVTDPEAGFAQSIFRWNVRTGEAHPVVAAGGLLSGGRDRFSACGVSAVALACVAAEADRPPRLERVDLATGARQVLFEPNESLASDMASAAPARLLRWTDAEGNAFTGQLFEAQGVGGPAPLFVTYYSCTGFLRGGTGDEWPLASLAANGISALCITDPPGYILDPVERYGRGVSAVRAAVDLLASEGKVDRSKVGMGGFSFGSEVTYQTLMRSDLLAAASVASTSIEPNYVLFSTLRDDAFFGSLRSLWGLGTPEETPDRWRTLSPIYHLDRIRAPMLFQLAEQEYLFSLGLSLPLVRRSQAELYVFPNEPHQKFQPRHKLAVYERNLDWFRFWLRGDEDSHPAKAEQYARWHAMRTAGDERAKVEGLGGP</sequence>
<dbReference type="OrthoDB" id="100212at2"/>